<dbReference type="EMBL" id="PDOE01000027">
    <property type="protein sequence ID" value="RKL64961.1"/>
    <property type="molecule type" value="Genomic_DNA"/>
</dbReference>
<reference evidence="1 2" key="1">
    <citation type="submission" date="2017-10" db="EMBL/GenBank/DDBJ databases">
        <title>Bacillus sp. nov., a halophilic bacterium isolated from a Keqin Lake.</title>
        <authorList>
            <person name="Wang H."/>
        </authorList>
    </citation>
    <scope>NUCLEOTIDE SEQUENCE [LARGE SCALE GENOMIC DNA]</scope>
    <source>
        <strain evidence="1 2">KCTC 13187</strain>
    </source>
</reference>
<dbReference type="AlphaFoldDB" id="A0A3A9K3T9"/>
<name>A0A3A9K3T9_9BACI</name>
<evidence type="ECO:0000313" key="2">
    <source>
        <dbReference type="Proteomes" id="UP000281498"/>
    </source>
</evidence>
<sequence>MILTMQIHPQETVRSKIYKSVTPRSIMDVTAALDHFQHKNGEELYKGKIVFAITVMGQSSQYSKAYVNKKDIKPMLHLLINHKFPQFYKDTGFESYGGSMKDGKPQSRVFRIKYTDRKQFNFIIEEGEGQKTQIGGFKMTKRQSMVETFLSYEEALKMAHELYDYIHQAELAAMLRGKPLYTVMASH</sequence>
<protein>
    <submittedName>
        <fullName evidence="1">Uncharacterized protein</fullName>
    </submittedName>
</protein>
<proteinExistence type="predicted"/>
<keyword evidence="2" id="KW-1185">Reference proteome</keyword>
<dbReference type="Proteomes" id="UP000281498">
    <property type="component" value="Unassembled WGS sequence"/>
</dbReference>
<dbReference type="RefSeq" id="WP_110939026.1">
    <property type="nucleotide sequence ID" value="NZ_KZ614148.1"/>
</dbReference>
<evidence type="ECO:0000313" key="1">
    <source>
        <dbReference type="EMBL" id="RKL64961.1"/>
    </source>
</evidence>
<accession>A0A3A9K3T9</accession>
<comment type="caution">
    <text evidence="1">The sequence shown here is derived from an EMBL/GenBank/DDBJ whole genome shotgun (WGS) entry which is preliminary data.</text>
</comment>
<gene>
    <name evidence="1" type="ORF">CR203_23420</name>
</gene>
<organism evidence="1 2">
    <name type="scientific">Salipaludibacillus neizhouensis</name>
    <dbReference type="NCBI Taxonomy" id="885475"/>
    <lineage>
        <taxon>Bacteria</taxon>
        <taxon>Bacillati</taxon>
        <taxon>Bacillota</taxon>
        <taxon>Bacilli</taxon>
        <taxon>Bacillales</taxon>
        <taxon>Bacillaceae</taxon>
    </lineage>
</organism>